<keyword evidence="2" id="KW-1185">Reference proteome</keyword>
<sequence>MANGDKAKKSDKETIKVKEEDKVIVFKANKPLNKEEFELLSDIVKSEHKKSGVKIVLMPYSCEVGE</sequence>
<gene>
    <name evidence="1" type="ORF">GOQ27_07040</name>
</gene>
<accession>A0A942UZ19</accession>
<evidence type="ECO:0000313" key="2">
    <source>
        <dbReference type="Proteomes" id="UP000724672"/>
    </source>
</evidence>
<organism evidence="1 2">
    <name type="scientific">Anaeromonas frigoriresistens</name>
    <dbReference type="NCBI Taxonomy" id="2683708"/>
    <lineage>
        <taxon>Bacteria</taxon>
        <taxon>Bacillati</taxon>
        <taxon>Bacillota</taxon>
        <taxon>Tissierellia</taxon>
        <taxon>Tissierellales</taxon>
        <taxon>Thermohalobacteraceae</taxon>
        <taxon>Anaeromonas</taxon>
    </lineage>
</organism>
<protein>
    <submittedName>
        <fullName evidence="1">Uncharacterized protein</fullName>
    </submittedName>
</protein>
<dbReference type="EMBL" id="WSFT01000029">
    <property type="protein sequence ID" value="MBS4538212.1"/>
    <property type="molecule type" value="Genomic_DNA"/>
</dbReference>
<proteinExistence type="predicted"/>
<dbReference type="Proteomes" id="UP000724672">
    <property type="component" value="Unassembled WGS sequence"/>
</dbReference>
<dbReference type="AlphaFoldDB" id="A0A942UZ19"/>
<reference evidence="1" key="1">
    <citation type="submission" date="2019-12" db="EMBL/GenBank/DDBJ databases">
        <title>Clostridiaceae gen. nov. sp. nov., isolated from sediment in Xinjiang, China.</title>
        <authorList>
            <person name="Zhang R."/>
        </authorList>
    </citation>
    <scope>NUCLEOTIDE SEQUENCE</scope>
    <source>
        <strain evidence="1">D2Q-11</strain>
    </source>
</reference>
<evidence type="ECO:0000313" key="1">
    <source>
        <dbReference type="EMBL" id="MBS4538212.1"/>
    </source>
</evidence>
<name>A0A942UZ19_9FIRM</name>
<dbReference type="RefSeq" id="WP_203366139.1">
    <property type="nucleotide sequence ID" value="NZ_WSFT01000029.1"/>
</dbReference>
<comment type="caution">
    <text evidence="1">The sequence shown here is derived from an EMBL/GenBank/DDBJ whole genome shotgun (WGS) entry which is preliminary data.</text>
</comment>